<sequence>MTAPSDARRAPLYQEIAGRIAADLEDSLLPGGRLPSERTLCDKYRVSRVTMRSALAVLADRGQLRAAPARGWFVPGRSGGTVGGAVLQGFSETAAAQGQLTSARVLAADTRPATLDEAEDFGIVAGAPIFELRRVRFLGGLVIAVDHSRVPVELCPDIGAHDFTVESLYAVLRGSSPPVLPVRAEYSVEAIAPGAEDAALLELPTGIPLLVASQRTFDRTGRTVELGRTSYRGDRYRFRATIGSAATP</sequence>
<dbReference type="InterPro" id="IPR036388">
    <property type="entry name" value="WH-like_DNA-bd_sf"/>
</dbReference>
<dbReference type="Proteomes" id="UP000655208">
    <property type="component" value="Unassembled WGS sequence"/>
</dbReference>
<protein>
    <submittedName>
        <fullName evidence="5">Transcriptional regulator</fullName>
    </submittedName>
</protein>
<dbReference type="PROSITE" id="PS50949">
    <property type="entry name" value="HTH_GNTR"/>
    <property type="match status" value="1"/>
</dbReference>
<keyword evidence="2" id="KW-0238">DNA-binding</keyword>
<comment type="caution">
    <text evidence="5">The sequence shown here is derived from an EMBL/GenBank/DDBJ whole genome shotgun (WGS) entry which is preliminary data.</text>
</comment>
<dbReference type="Gene3D" id="3.40.1410.10">
    <property type="entry name" value="Chorismate lyase-like"/>
    <property type="match status" value="1"/>
</dbReference>
<dbReference type="RefSeq" id="WP_229674718.1">
    <property type="nucleotide sequence ID" value="NZ_BMNA01000018.1"/>
</dbReference>
<reference evidence="5" key="1">
    <citation type="journal article" date="2014" name="Int. J. Syst. Evol. Microbiol.">
        <title>Complete genome sequence of Corynebacterium casei LMG S-19264T (=DSM 44701T), isolated from a smear-ripened cheese.</title>
        <authorList>
            <consortium name="US DOE Joint Genome Institute (JGI-PGF)"/>
            <person name="Walter F."/>
            <person name="Albersmeier A."/>
            <person name="Kalinowski J."/>
            <person name="Ruckert C."/>
        </authorList>
    </citation>
    <scope>NUCLEOTIDE SEQUENCE</scope>
    <source>
        <strain evidence="5">CGMCC 4.7308</strain>
    </source>
</reference>
<dbReference type="InterPro" id="IPR050679">
    <property type="entry name" value="Bact_HTH_transcr_reg"/>
</dbReference>
<feature type="domain" description="HTH gntR-type" evidence="4">
    <location>
        <begin position="10"/>
        <end position="77"/>
    </location>
</feature>
<dbReference type="EMBL" id="BMNA01000018">
    <property type="protein sequence ID" value="GGM17542.1"/>
    <property type="molecule type" value="Genomic_DNA"/>
</dbReference>
<dbReference type="SMART" id="SM00345">
    <property type="entry name" value="HTH_GNTR"/>
    <property type="match status" value="1"/>
</dbReference>
<dbReference type="PRINTS" id="PR00035">
    <property type="entry name" value="HTHGNTR"/>
</dbReference>
<dbReference type="InterPro" id="IPR028978">
    <property type="entry name" value="Chorismate_lyase_/UTRA_dom_sf"/>
</dbReference>
<accession>A0A917TBM9</accession>
<dbReference type="GO" id="GO:0003700">
    <property type="term" value="F:DNA-binding transcription factor activity"/>
    <property type="evidence" value="ECO:0007669"/>
    <property type="project" value="InterPro"/>
</dbReference>
<dbReference type="AlphaFoldDB" id="A0A917TBM9"/>
<keyword evidence="6" id="KW-1185">Reference proteome</keyword>
<name>A0A917TBM9_9ACTN</name>
<evidence type="ECO:0000256" key="1">
    <source>
        <dbReference type="ARBA" id="ARBA00023015"/>
    </source>
</evidence>
<dbReference type="InterPro" id="IPR036390">
    <property type="entry name" value="WH_DNA-bd_sf"/>
</dbReference>
<dbReference type="InterPro" id="IPR000524">
    <property type="entry name" value="Tscrpt_reg_HTH_GntR"/>
</dbReference>
<dbReference type="SUPFAM" id="SSF46785">
    <property type="entry name" value="Winged helix' DNA-binding domain"/>
    <property type="match status" value="1"/>
</dbReference>
<evidence type="ECO:0000259" key="4">
    <source>
        <dbReference type="PROSITE" id="PS50949"/>
    </source>
</evidence>
<evidence type="ECO:0000313" key="5">
    <source>
        <dbReference type="EMBL" id="GGM17542.1"/>
    </source>
</evidence>
<proteinExistence type="predicted"/>
<organism evidence="5 6">
    <name type="scientific">Nakamurella endophytica</name>
    <dbReference type="NCBI Taxonomy" id="1748367"/>
    <lineage>
        <taxon>Bacteria</taxon>
        <taxon>Bacillati</taxon>
        <taxon>Actinomycetota</taxon>
        <taxon>Actinomycetes</taxon>
        <taxon>Nakamurellales</taxon>
        <taxon>Nakamurellaceae</taxon>
        <taxon>Nakamurella</taxon>
    </lineage>
</organism>
<evidence type="ECO:0000313" key="6">
    <source>
        <dbReference type="Proteomes" id="UP000655208"/>
    </source>
</evidence>
<dbReference type="PANTHER" id="PTHR44846">
    <property type="entry name" value="MANNOSYL-D-GLYCERATE TRANSPORT/METABOLISM SYSTEM REPRESSOR MNGR-RELATED"/>
    <property type="match status" value="1"/>
</dbReference>
<reference evidence="5" key="2">
    <citation type="submission" date="2020-09" db="EMBL/GenBank/DDBJ databases">
        <authorList>
            <person name="Sun Q."/>
            <person name="Zhou Y."/>
        </authorList>
    </citation>
    <scope>NUCLEOTIDE SEQUENCE</scope>
    <source>
        <strain evidence="5">CGMCC 4.7308</strain>
    </source>
</reference>
<dbReference type="InterPro" id="IPR011663">
    <property type="entry name" value="UTRA"/>
</dbReference>
<evidence type="ECO:0000256" key="2">
    <source>
        <dbReference type="ARBA" id="ARBA00023125"/>
    </source>
</evidence>
<keyword evidence="3" id="KW-0804">Transcription</keyword>
<dbReference type="SUPFAM" id="SSF64288">
    <property type="entry name" value="Chorismate lyase-like"/>
    <property type="match status" value="1"/>
</dbReference>
<keyword evidence="1" id="KW-0805">Transcription regulation</keyword>
<dbReference type="SMART" id="SM00866">
    <property type="entry name" value="UTRA"/>
    <property type="match status" value="1"/>
</dbReference>
<dbReference type="Pfam" id="PF07702">
    <property type="entry name" value="UTRA"/>
    <property type="match status" value="1"/>
</dbReference>
<dbReference type="Gene3D" id="1.10.10.10">
    <property type="entry name" value="Winged helix-like DNA-binding domain superfamily/Winged helix DNA-binding domain"/>
    <property type="match status" value="1"/>
</dbReference>
<dbReference type="CDD" id="cd07377">
    <property type="entry name" value="WHTH_GntR"/>
    <property type="match status" value="1"/>
</dbReference>
<dbReference type="Pfam" id="PF00392">
    <property type="entry name" value="GntR"/>
    <property type="match status" value="1"/>
</dbReference>
<dbReference type="GO" id="GO:0003677">
    <property type="term" value="F:DNA binding"/>
    <property type="evidence" value="ECO:0007669"/>
    <property type="project" value="UniProtKB-KW"/>
</dbReference>
<evidence type="ECO:0000256" key="3">
    <source>
        <dbReference type="ARBA" id="ARBA00023163"/>
    </source>
</evidence>
<dbReference type="PANTHER" id="PTHR44846:SF16">
    <property type="entry name" value="TRANSCRIPTIONAL REGULATOR PHNF-RELATED"/>
    <property type="match status" value="1"/>
</dbReference>
<gene>
    <name evidence="5" type="ORF">GCM10011594_42040</name>
</gene>